<dbReference type="Proteomes" id="UP000320672">
    <property type="component" value="Chromosome"/>
</dbReference>
<evidence type="ECO:0008006" key="4">
    <source>
        <dbReference type="Google" id="ProtNLM"/>
    </source>
</evidence>
<keyword evidence="3" id="KW-1185">Reference proteome</keyword>
<sequence length="1195" mass="127773">MADRNISSRFFQNLRDRTQQRRGERRRRKRTTVLFGLALLAMFVLGLPSIVSKMGMVDGMVGDAAAGYDWDVEFESLEFGWVTPVRIQGVSVLGKSGETRAKLDVIETDLTLMDLLRQPTDYGTIRVRGLVAEIAVADGRSSLEDDLAKFMSEESSGPPVLATLEIQDASVTVSDKGSGTAWFAGNIQSTVALRGEDVQVQATSVLTDPVGASGSLELGAVVSMLPGPLPADASAWQTEIRLKSVPLHAITLLKRRFPESASSLPDRLSGDASGLIVASQQGDGALLANFSGVEVRQLVAVDHRLGDRTWTNQMARLNGRMVYQNEALQTEQLQAACDFGNVTMTGNFPIPSSASPSLAWVETISGSGDADIDLARLTRAAPGLLPLRSGAEISEGRIVAKVNSGLGGDGSYRTSLLVESSPLRGTASGRPIQLEPVSVDATFAILNGSATAEKISMTSAFGTAIGKGDLRSGTGEFRLDFSRLASILQPLVEMPEASLRGNANGSVRWAASEGNQWNLSGDLAAQGLYIQLPAGQTIRQNRLLAKLEAVGVWGGDTLTELNRLNAELEGDGITCQAKLLQPVNRPVDGNPLPLNVQATGNSSDLMLLAAPWLPADLKSIDGTFAANCNLQLAADHGQISAASIDLQRPQLVWVEQRFSQPYLKLRFEGVYAWPENTLAANTLTLEGEAVSFAAVGHSAIESTQLEIGWRMNFERFQNSLASTTVKGKSDVQQVNYVDNRVPSTDPGYVLKGTGEGTATLKGRDGLWSIDTDLTAMNVSVYQSGGTTAPAANGFVGPVRNMGPQPTATTALWSEPNLQVQGVFRYDDTTGGAVADKVQIESEWFRTTVNGHLIWNDILGEVSLKGPAEIRMPLVANRLSALSGQPVELTGVHSAPLDLLVQRRADGALAVDLRGSLGWQSGRISGIAFESAVANFKVTDTTATIEPTTIPMELGRLHIAGDVHYDQNPIWFEQQPGRFAENIRLEPEMARKWLKYLAPLAADATEIAGTIDLDLAQCVVVPDQPERTLVSGQLSVQGVELNAGPLANQVIAGIEQLKNVSRGLTAGQPATRTRRLLTIPAQVVEFDMRNAVVTHQRMYFTVDDARVITSGSVAVDGRLSMTAQVPLDANWLGQDLQSLAGESITLPISGTLSAPRLNSAAIGQAITSLGAKAAQQTAENYLQQQVNRGLEKLLGR</sequence>
<dbReference type="KEGG" id="rml:FF011L_22480"/>
<gene>
    <name evidence="2" type="ORF">FF011L_22480</name>
</gene>
<proteinExistence type="predicted"/>
<protein>
    <recommendedName>
        <fullName evidence="4">AsmA-like C-terminal domain-containing protein</fullName>
    </recommendedName>
</protein>
<dbReference type="OrthoDB" id="244263at2"/>
<reference evidence="2 3" key="1">
    <citation type="submission" date="2019-02" db="EMBL/GenBank/DDBJ databases">
        <title>Deep-cultivation of Planctomycetes and their phenomic and genomic characterization uncovers novel biology.</title>
        <authorList>
            <person name="Wiegand S."/>
            <person name="Jogler M."/>
            <person name="Boedeker C."/>
            <person name="Pinto D."/>
            <person name="Vollmers J."/>
            <person name="Rivas-Marin E."/>
            <person name="Kohn T."/>
            <person name="Peeters S.H."/>
            <person name="Heuer A."/>
            <person name="Rast P."/>
            <person name="Oberbeckmann S."/>
            <person name="Bunk B."/>
            <person name="Jeske O."/>
            <person name="Meyerdierks A."/>
            <person name="Storesund J.E."/>
            <person name="Kallscheuer N."/>
            <person name="Luecker S."/>
            <person name="Lage O.M."/>
            <person name="Pohl T."/>
            <person name="Merkel B.J."/>
            <person name="Hornburger P."/>
            <person name="Mueller R.-W."/>
            <person name="Bruemmer F."/>
            <person name="Labrenz M."/>
            <person name="Spormann A.M."/>
            <person name="Op den Camp H."/>
            <person name="Overmann J."/>
            <person name="Amann R."/>
            <person name="Jetten M.S.M."/>
            <person name="Mascher T."/>
            <person name="Medema M.H."/>
            <person name="Devos D.P."/>
            <person name="Kaster A.-K."/>
            <person name="Ovreas L."/>
            <person name="Rohde M."/>
            <person name="Galperin M.Y."/>
            <person name="Jogler C."/>
        </authorList>
    </citation>
    <scope>NUCLEOTIDE SEQUENCE [LARGE SCALE GENOMIC DNA]</scope>
    <source>
        <strain evidence="2 3">FF011L</strain>
    </source>
</reference>
<keyword evidence="1" id="KW-0812">Transmembrane</keyword>
<dbReference type="AlphaFoldDB" id="A0A517MF17"/>
<evidence type="ECO:0000313" key="2">
    <source>
        <dbReference type="EMBL" id="QDS93478.1"/>
    </source>
</evidence>
<name>A0A517MF17_9BACT</name>
<dbReference type="EMBL" id="CP036262">
    <property type="protein sequence ID" value="QDS93478.1"/>
    <property type="molecule type" value="Genomic_DNA"/>
</dbReference>
<evidence type="ECO:0000256" key="1">
    <source>
        <dbReference type="SAM" id="Phobius"/>
    </source>
</evidence>
<accession>A0A517MF17</accession>
<keyword evidence="1" id="KW-0472">Membrane</keyword>
<evidence type="ECO:0000313" key="3">
    <source>
        <dbReference type="Proteomes" id="UP000320672"/>
    </source>
</evidence>
<keyword evidence="1" id="KW-1133">Transmembrane helix</keyword>
<dbReference type="RefSeq" id="WP_145351634.1">
    <property type="nucleotide sequence ID" value="NZ_CP036262.1"/>
</dbReference>
<organism evidence="2 3">
    <name type="scientific">Roseimaritima multifibrata</name>
    <dbReference type="NCBI Taxonomy" id="1930274"/>
    <lineage>
        <taxon>Bacteria</taxon>
        <taxon>Pseudomonadati</taxon>
        <taxon>Planctomycetota</taxon>
        <taxon>Planctomycetia</taxon>
        <taxon>Pirellulales</taxon>
        <taxon>Pirellulaceae</taxon>
        <taxon>Roseimaritima</taxon>
    </lineage>
</organism>
<feature type="transmembrane region" description="Helical" evidence="1">
    <location>
        <begin position="31"/>
        <end position="51"/>
    </location>
</feature>